<accession>A0AAD9Z3R2</accession>
<sequence length="242" mass="25493">MTTWGKGDTGSGTAYTPDTCAFGTPVTYTDPIVGAYTLNFKSTSCPNSNKCDPVVDFTSHWYANGTQTGMELDFAADDDDGDFQASGKTFLCDSGENGGYYWLCAAPCGQIQPNAAGYAPGWCGVHVVQYQKNEGPDATTGGTSDYRFNITLFDANQNQIGDLDLGDAPGGTAVGVDSLLPNVMEVTAGNVDSDPVTFAYGDQSWAYAVSFSCLVEVEVEVGEGREGVRIWADCVIGCCASL</sequence>
<name>A0AAD9Z3R2_9LECA</name>
<dbReference type="Proteomes" id="UP001276659">
    <property type="component" value="Unassembled WGS sequence"/>
</dbReference>
<dbReference type="AlphaFoldDB" id="A0AAD9Z3R2"/>
<proteinExistence type="predicted"/>
<keyword evidence="2" id="KW-1185">Reference proteome</keyword>
<reference evidence="1" key="1">
    <citation type="submission" date="2022-11" db="EMBL/GenBank/DDBJ databases">
        <title>Chromosomal genome sequence assembly and mating type (MAT) locus characterization of the leprose asexual lichenized fungus Lepraria neglecta (Nyl.) Erichsen.</title>
        <authorList>
            <person name="Allen J.L."/>
            <person name="Pfeffer B."/>
        </authorList>
    </citation>
    <scope>NUCLEOTIDE SEQUENCE</scope>
    <source>
        <strain evidence="1">Allen 5258</strain>
    </source>
</reference>
<protein>
    <submittedName>
        <fullName evidence="1">Uncharacterized protein</fullName>
    </submittedName>
</protein>
<dbReference type="EMBL" id="JASNWA010000008">
    <property type="protein sequence ID" value="KAK3170760.1"/>
    <property type="molecule type" value="Genomic_DNA"/>
</dbReference>
<comment type="caution">
    <text evidence="1">The sequence shown here is derived from an EMBL/GenBank/DDBJ whole genome shotgun (WGS) entry which is preliminary data.</text>
</comment>
<organism evidence="1 2">
    <name type="scientific">Lepraria neglecta</name>
    <dbReference type="NCBI Taxonomy" id="209136"/>
    <lineage>
        <taxon>Eukaryota</taxon>
        <taxon>Fungi</taxon>
        <taxon>Dikarya</taxon>
        <taxon>Ascomycota</taxon>
        <taxon>Pezizomycotina</taxon>
        <taxon>Lecanoromycetes</taxon>
        <taxon>OSLEUM clade</taxon>
        <taxon>Lecanoromycetidae</taxon>
        <taxon>Lecanorales</taxon>
        <taxon>Lecanorineae</taxon>
        <taxon>Stereocaulaceae</taxon>
        <taxon>Lepraria</taxon>
    </lineage>
</organism>
<gene>
    <name evidence="1" type="ORF">OEA41_002842</name>
</gene>
<evidence type="ECO:0000313" key="2">
    <source>
        <dbReference type="Proteomes" id="UP001276659"/>
    </source>
</evidence>
<evidence type="ECO:0000313" key="1">
    <source>
        <dbReference type="EMBL" id="KAK3170760.1"/>
    </source>
</evidence>